<evidence type="ECO:0000313" key="2">
    <source>
        <dbReference type="Proteomes" id="UP000030663"/>
    </source>
</evidence>
<dbReference type="AlphaFoldDB" id="X0C1B2"/>
<dbReference type="Proteomes" id="UP000030663">
    <property type="component" value="Unassembled WGS sequence"/>
</dbReference>
<protein>
    <submittedName>
        <fullName evidence="1">Uncharacterized protein</fullName>
    </submittedName>
</protein>
<evidence type="ECO:0000313" key="1">
    <source>
        <dbReference type="EMBL" id="EXK76582.1"/>
    </source>
</evidence>
<sequence length="36" mass="4238">MHFMVSCTAAELEELIIRHQETFEDITLICITLRDD</sequence>
<keyword evidence="2" id="KW-1185">Reference proteome</keyword>
<dbReference type="EMBL" id="KI979480">
    <property type="protein sequence ID" value="EXK76582.1"/>
    <property type="molecule type" value="Genomic_DNA"/>
</dbReference>
<dbReference type="HOGENOM" id="CLU_3359726_0_0_1"/>
<accession>X0C1B2</accession>
<proteinExistence type="predicted"/>
<reference evidence="1 2" key="1">
    <citation type="submission" date="2011-11" db="EMBL/GenBank/DDBJ databases">
        <title>The Genome Sequence of Fusarium oxysporum PHW815.</title>
        <authorList>
            <consortium name="The Broad Institute Genome Sequencing Platform"/>
            <person name="Ma L.-J."/>
            <person name="Gale L.R."/>
            <person name="Schwartz D.C."/>
            <person name="Zhou S."/>
            <person name="Corby-Kistler H."/>
            <person name="Young S.K."/>
            <person name="Zeng Q."/>
            <person name="Gargeya S."/>
            <person name="Fitzgerald M."/>
            <person name="Haas B."/>
            <person name="Abouelleil A."/>
            <person name="Alvarado L."/>
            <person name="Arachchi H.M."/>
            <person name="Berlin A."/>
            <person name="Brown A."/>
            <person name="Chapman S.B."/>
            <person name="Chen Z."/>
            <person name="Dunbar C."/>
            <person name="Freedman E."/>
            <person name="Gearin G."/>
            <person name="Goldberg J."/>
            <person name="Griggs A."/>
            <person name="Gujja S."/>
            <person name="Heiman D."/>
            <person name="Howarth C."/>
            <person name="Larson L."/>
            <person name="Lui A."/>
            <person name="MacDonald P.J.P."/>
            <person name="Montmayeur A."/>
            <person name="Murphy C."/>
            <person name="Neiman D."/>
            <person name="Pearson M."/>
            <person name="Priest M."/>
            <person name="Roberts A."/>
            <person name="Saif S."/>
            <person name="Shea T."/>
            <person name="Shenoy N."/>
            <person name="Sisk P."/>
            <person name="Stolte C."/>
            <person name="Sykes S."/>
            <person name="Wortman J."/>
            <person name="Nusbaum C."/>
            <person name="Birren B."/>
        </authorList>
    </citation>
    <scope>NUCLEOTIDE SEQUENCE [LARGE SCALE GENOMIC DNA]</scope>
    <source>
        <strain evidence="1 2">54005</strain>
    </source>
</reference>
<organism evidence="1 2">
    <name type="scientific">Fusarium oxysporum f. sp. raphani 54005</name>
    <dbReference type="NCBI Taxonomy" id="1089458"/>
    <lineage>
        <taxon>Eukaryota</taxon>
        <taxon>Fungi</taxon>
        <taxon>Dikarya</taxon>
        <taxon>Ascomycota</taxon>
        <taxon>Pezizomycotina</taxon>
        <taxon>Sordariomycetes</taxon>
        <taxon>Hypocreomycetidae</taxon>
        <taxon>Hypocreales</taxon>
        <taxon>Nectriaceae</taxon>
        <taxon>Fusarium</taxon>
        <taxon>Fusarium oxysporum species complex</taxon>
    </lineage>
</organism>
<name>X0C1B2_FUSOX</name>
<gene>
    <name evidence="1" type="ORF">FOQG_18680</name>
</gene>